<keyword evidence="4" id="KW-1185">Reference proteome</keyword>
<dbReference type="AlphaFoldDB" id="A0A485KYD1"/>
<protein>
    <submittedName>
        <fullName evidence="3">Aste57867_13191 protein</fullName>
    </submittedName>
</protein>
<dbReference type="EMBL" id="CAADRA010005458">
    <property type="protein sequence ID" value="VFT90032.1"/>
    <property type="molecule type" value="Genomic_DNA"/>
</dbReference>
<evidence type="ECO:0000313" key="3">
    <source>
        <dbReference type="EMBL" id="VFT90032.1"/>
    </source>
</evidence>
<reference evidence="3 4" key="1">
    <citation type="submission" date="2019-03" db="EMBL/GenBank/DDBJ databases">
        <authorList>
            <person name="Gaulin E."/>
            <person name="Dumas B."/>
        </authorList>
    </citation>
    <scope>NUCLEOTIDE SEQUENCE [LARGE SCALE GENOMIC DNA]</scope>
    <source>
        <strain evidence="3">CBS 568.67</strain>
    </source>
</reference>
<reference evidence="2" key="2">
    <citation type="submission" date="2019-06" db="EMBL/GenBank/DDBJ databases">
        <title>Genomics analysis of Aphanomyces spp. identifies a new class of oomycete effector associated with host adaptation.</title>
        <authorList>
            <person name="Gaulin E."/>
        </authorList>
    </citation>
    <scope>NUCLEOTIDE SEQUENCE</scope>
    <source>
        <strain evidence="2">CBS 578.67</strain>
    </source>
</reference>
<evidence type="ECO:0000313" key="2">
    <source>
        <dbReference type="EMBL" id="KAF0696028.1"/>
    </source>
</evidence>
<feature type="region of interest" description="Disordered" evidence="1">
    <location>
        <begin position="173"/>
        <end position="219"/>
    </location>
</feature>
<evidence type="ECO:0000313" key="4">
    <source>
        <dbReference type="Proteomes" id="UP000332933"/>
    </source>
</evidence>
<organism evidence="3 4">
    <name type="scientific">Aphanomyces stellatus</name>
    <dbReference type="NCBI Taxonomy" id="120398"/>
    <lineage>
        <taxon>Eukaryota</taxon>
        <taxon>Sar</taxon>
        <taxon>Stramenopiles</taxon>
        <taxon>Oomycota</taxon>
        <taxon>Saprolegniomycetes</taxon>
        <taxon>Saprolegniales</taxon>
        <taxon>Verrucalvaceae</taxon>
        <taxon>Aphanomyces</taxon>
    </lineage>
</organism>
<dbReference type="EMBL" id="VJMH01005437">
    <property type="protein sequence ID" value="KAF0696028.1"/>
    <property type="molecule type" value="Genomic_DNA"/>
</dbReference>
<gene>
    <name evidence="3" type="primary">Aste57867_13191</name>
    <name evidence="2" type="ORF">As57867_013142</name>
    <name evidence="3" type="ORF">ASTE57867_13191</name>
</gene>
<dbReference type="Proteomes" id="UP000332933">
    <property type="component" value="Unassembled WGS sequence"/>
</dbReference>
<proteinExistence type="predicted"/>
<accession>A0A485KYD1</accession>
<name>A0A485KYD1_9STRA</name>
<dbReference type="OrthoDB" id="10665263at2759"/>
<sequence>MAPPPCADLTAVVKKLTKQNIALQLQLARLKQPAAAFACLDDDNQREGGRMLLQWGWLDDVKASLGRTETKQHKLRKIVHKVGYRYALATCKAFTRWKERTSVDLPRRNKVNQPTAAAATPRRLPHVAPQDTTHTIQRRLSSTAAIHVEHKTTARRTPQPAAPTCMRTPKLHTQATQTTPPGGLQPRQNAFPPLIHLSTHPRTSPPRGLHSPPDIRPTRGKSIRVTIVDAPSSHSLLSLTTPPRHSTESISVPFPSHLARPKTPPVISHASAFHRRHSHASS</sequence>
<evidence type="ECO:0000256" key="1">
    <source>
        <dbReference type="SAM" id="MobiDB-lite"/>
    </source>
</evidence>